<proteinExistence type="inferred from homology"/>
<dbReference type="PANTHER" id="PTHR13109">
    <property type="entry name" value="NEUROCHONDRIN"/>
    <property type="match status" value="1"/>
</dbReference>
<keyword evidence="2" id="KW-1185">Reference proteome</keyword>
<evidence type="ECO:0000313" key="2">
    <source>
        <dbReference type="Proteomes" id="UP000887566"/>
    </source>
</evidence>
<comment type="similarity">
    <text evidence="1">Belongs to the neurochondrin family.</text>
</comment>
<dbReference type="WBParaSite" id="PSAMB.scaffold1051size36673.g10798.t1">
    <property type="protein sequence ID" value="PSAMB.scaffold1051size36673.g10798.t1"/>
    <property type="gene ID" value="PSAMB.scaffold1051size36673.g10798"/>
</dbReference>
<evidence type="ECO:0000313" key="3">
    <source>
        <dbReference type="WBParaSite" id="PSAMB.scaffold1051size36673.g10798.t1"/>
    </source>
</evidence>
<dbReference type="AlphaFoldDB" id="A0A914UJ46"/>
<reference evidence="3" key="1">
    <citation type="submission" date="2022-11" db="UniProtKB">
        <authorList>
            <consortium name="WormBaseParasite"/>
        </authorList>
    </citation>
    <scope>IDENTIFICATION</scope>
</reference>
<dbReference type="Pfam" id="PF05536">
    <property type="entry name" value="Neurochondrin"/>
    <property type="match status" value="1"/>
</dbReference>
<dbReference type="PANTHER" id="PTHR13109:SF7">
    <property type="entry name" value="NEUROCHONDRIN"/>
    <property type="match status" value="1"/>
</dbReference>
<sequence>MAKTEKEAKFDSCSVEDCCRILRLSDSDTDYIAALGLLPKILSARELTVAEVDLLANELPLKFLSKMLKDEGDEAELYHSLALDVLSVVLSLCSPTASRRFNTLLQLIVPHINKASEQAQLERSIPCFTSLVFASEVPQTDTVHSVLAHVCAVMKDETNTAPSMPLLRNIDSLLQYQTASVTEETYSKSTWSMDLRIIIRRLLQSRNPGDAYRSVSFRICACSVDILGWRWFQSDPDFCLLLGSLAAIELRLLLDKHPNEVNSGDLVACCSLAEKFIEFVESDDLDLSEERATVLSRCCQENAAFLAEYLVKGTEEQLVFPPQLLFPLYRVVCSFLAIGGAAILDLRLVRRCVAVLIDAAILAIEKAPDEFDPVALLLPSLPQLTHVLPNATLSLLLRYVKQKWPTSERTDAVDDFVDVVAKMNGRGWLQQKDVVELAEFVE</sequence>
<accession>A0A914UJ46</accession>
<name>A0A914UJ46_9BILA</name>
<organism evidence="2 3">
    <name type="scientific">Plectus sambesii</name>
    <dbReference type="NCBI Taxonomy" id="2011161"/>
    <lineage>
        <taxon>Eukaryota</taxon>
        <taxon>Metazoa</taxon>
        <taxon>Ecdysozoa</taxon>
        <taxon>Nematoda</taxon>
        <taxon>Chromadorea</taxon>
        <taxon>Plectida</taxon>
        <taxon>Plectina</taxon>
        <taxon>Plectoidea</taxon>
        <taxon>Plectidae</taxon>
        <taxon>Plectus</taxon>
    </lineage>
</organism>
<dbReference type="InterPro" id="IPR008709">
    <property type="entry name" value="Neurochondrin"/>
</dbReference>
<dbReference type="Proteomes" id="UP000887566">
    <property type="component" value="Unplaced"/>
</dbReference>
<evidence type="ECO:0000256" key="1">
    <source>
        <dbReference type="ARBA" id="ARBA00006927"/>
    </source>
</evidence>
<protein>
    <submittedName>
        <fullName evidence="3">Neurochondrin</fullName>
    </submittedName>
</protein>